<dbReference type="GO" id="GO:0051991">
    <property type="term" value="F:UDP-N-acetyl-D-glucosamine:N-acetylmuramoyl-L-alanyl-D-glutamyl-meso-2,6-diaminopimelyl-D-alanyl-D-alanine-diphosphoundecaprenol 4-beta-N-acetylglucosaminlytransferase activity"/>
    <property type="evidence" value="ECO:0007669"/>
    <property type="project" value="RHEA"/>
</dbReference>
<dbReference type="AlphaFoldDB" id="A0A1P8UQ48"/>
<keyword evidence="3 10" id="KW-0328">Glycosyltransferase</keyword>
<dbReference type="PANTHER" id="PTHR21015:SF22">
    <property type="entry name" value="GLYCOSYLTRANSFERASE"/>
    <property type="match status" value="1"/>
</dbReference>
<accession>A0A1P8UQ48</accession>
<dbReference type="GO" id="GO:0008360">
    <property type="term" value="P:regulation of cell shape"/>
    <property type="evidence" value="ECO:0007669"/>
    <property type="project" value="UniProtKB-KW"/>
</dbReference>
<dbReference type="InterPro" id="IPR006009">
    <property type="entry name" value="GlcNAc_MurG"/>
</dbReference>
<protein>
    <recommendedName>
        <fullName evidence="10">UDP-N-acetylglucosamine--N-acetylmuramyl-(pentapeptide) pyrophosphoryl-undecaprenol N-acetylglucosamine transferase</fullName>
        <ecNumber evidence="10">2.4.1.227</ecNumber>
    </recommendedName>
    <alternativeName>
        <fullName evidence="10">Undecaprenyl-PP-MurNAc-pentapeptide-UDPGlcNAc GlcNAc transferase</fullName>
    </alternativeName>
</protein>
<evidence type="ECO:0000256" key="9">
    <source>
        <dbReference type="ARBA" id="ARBA00023316"/>
    </source>
</evidence>
<evidence type="ECO:0000256" key="2">
    <source>
        <dbReference type="ARBA" id="ARBA00022618"/>
    </source>
</evidence>
<evidence type="ECO:0000259" key="11">
    <source>
        <dbReference type="Pfam" id="PF03033"/>
    </source>
</evidence>
<comment type="caution">
    <text evidence="10">Lacks conserved residue(s) required for the propagation of feature annotation.</text>
</comment>
<dbReference type="EMBL" id="CP015093">
    <property type="protein sequence ID" value="APZ51519.1"/>
    <property type="molecule type" value="Genomic_DNA"/>
</dbReference>
<keyword evidence="8 10" id="KW-0131">Cell cycle</keyword>
<dbReference type="InterPro" id="IPR007235">
    <property type="entry name" value="Glyco_trans_28_C"/>
</dbReference>
<feature type="binding site" evidence="10">
    <location>
        <position position="297"/>
    </location>
    <ligand>
        <name>UDP-N-acetyl-alpha-D-glucosamine</name>
        <dbReference type="ChEBI" id="CHEBI:57705"/>
    </ligand>
</feature>
<dbReference type="HAMAP" id="MF_00033">
    <property type="entry name" value="MurG"/>
    <property type="match status" value="1"/>
</dbReference>
<feature type="domain" description="Glycosyl transferase family 28 C-terminal" evidence="12">
    <location>
        <begin position="190"/>
        <end position="355"/>
    </location>
</feature>
<keyword evidence="5 10" id="KW-0133">Cell shape</keyword>
<evidence type="ECO:0000256" key="7">
    <source>
        <dbReference type="ARBA" id="ARBA00023136"/>
    </source>
</evidence>
<name>A0A1P8UQ48_9RHOB</name>
<dbReference type="CDD" id="cd03785">
    <property type="entry name" value="GT28_MurG"/>
    <property type="match status" value="1"/>
</dbReference>
<evidence type="ECO:0000259" key="12">
    <source>
        <dbReference type="Pfam" id="PF04101"/>
    </source>
</evidence>
<dbReference type="SUPFAM" id="SSF53756">
    <property type="entry name" value="UDP-Glycosyltransferase/glycogen phosphorylase"/>
    <property type="match status" value="1"/>
</dbReference>
<evidence type="ECO:0000313" key="13">
    <source>
        <dbReference type="EMBL" id="APZ51519.1"/>
    </source>
</evidence>
<keyword evidence="7 10" id="KW-0472">Membrane</keyword>
<keyword evidence="2 10" id="KW-0132">Cell division</keyword>
<comment type="function">
    <text evidence="10">Cell wall formation. Catalyzes the transfer of a GlcNAc subunit on undecaprenyl-pyrophosphoryl-MurNAc-pentapeptide (lipid intermediate I) to form undecaprenyl-pyrophosphoryl-MurNAc-(pentapeptide)GlcNAc (lipid intermediate II).</text>
</comment>
<evidence type="ECO:0000256" key="8">
    <source>
        <dbReference type="ARBA" id="ARBA00023306"/>
    </source>
</evidence>
<evidence type="ECO:0000256" key="4">
    <source>
        <dbReference type="ARBA" id="ARBA00022679"/>
    </source>
</evidence>
<dbReference type="GO" id="GO:0071555">
    <property type="term" value="P:cell wall organization"/>
    <property type="evidence" value="ECO:0007669"/>
    <property type="project" value="UniProtKB-KW"/>
</dbReference>
<dbReference type="GO" id="GO:0005975">
    <property type="term" value="P:carbohydrate metabolic process"/>
    <property type="evidence" value="ECO:0007669"/>
    <property type="project" value="InterPro"/>
</dbReference>
<dbReference type="EC" id="2.4.1.227" evidence="10"/>
<dbReference type="OrthoDB" id="9808936at2"/>
<comment type="subcellular location">
    <subcellularLocation>
        <location evidence="10">Cell membrane</location>
        <topology evidence="10">Peripheral membrane protein</topology>
        <orientation evidence="10">Cytoplasmic side</orientation>
    </subcellularLocation>
</comment>
<evidence type="ECO:0000256" key="3">
    <source>
        <dbReference type="ARBA" id="ARBA00022676"/>
    </source>
</evidence>
<evidence type="ECO:0000313" key="14">
    <source>
        <dbReference type="Proteomes" id="UP000187059"/>
    </source>
</evidence>
<dbReference type="Gene3D" id="3.40.50.2000">
    <property type="entry name" value="Glycogen Phosphorylase B"/>
    <property type="match status" value="2"/>
</dbReference>
<evidence type="ECO:0000256" key="1">
    <source>
        <dbReference type="ARBA" id="ARBA00022475"/>
    </source>
</evidence>
<comment type="pathway">
    <text evidence="10">Cell wall biogenesis; peptidoglycan biosynthesis.</text>
</comment>
<feature type="binding site" evidence="10">
    <location>
        <begin position="17"/>
        <end position="19"/>
    </location>
    <ligand>
        <name>UDP-N-acetyl-alpha-D-glucosamine</name>
        <dbReference type="ChEBI" id="CHEBI:57705"/>
    </ligand>
</feature>
<keyword evidence="1 10" id="KW-1003">Cell membrane</keyword>
<dbReference type="GO" id="GO:0050511">
    <property type="term" value="F:undecaprenyldiphospho-muramoylpentapeptide beta-N-acetylglucosaminyltransferase activity"/>
    <property type="evidence" value="ECO:0007669"/>
    <property type="project" value="UniProtKB-UniRule"/>
</dbReference>
<dbReference type="RefSeq" id="WP_076696095.1">
    <property type="nucleotide sequence ID" value="NZ_CP015093.1"/>
</dbReference>
<dbReference type="KEGG" id="paby:Ga0080574_TMP1185"/>
<comment type="catalytic activity">
    <reaction evidence="10">
        <text>di-trans,octa-cis-undecaprenyl diphospho-N-acetyl-alpha-D-muramoyl-L-alanyl-D-glutamyl-meso-2,6-diaminopimeloyl-D-alanyl-D-alanine + UDP-N-acetyl-alpha-D-glucosamine = di-trans,octa-cis-undecaprenyl diphospho-[N-acetyl-alpha-D-glucosaminyl-(1-&gt;4)]-N-acetyl-alpha-D-muramoyl-L-alanyl-D-glutamyl-meso-2,6-diaminopimeloyl-D-alanyl-D-alanine + UDP + H(+)</text>
        <dbReference type="Rhea" id="RHEA:31227"/>
        <dbReference type="ChEBI" id="CHEBI:15378"/>
        <dbReference type="ChEBI" id="CHEBI:57705"/>
        <dbReference type="ChEBI" id="CHEBI:58223"/>
        <dbReference type="ChEBI" id="CHEBI:61387"/>
        <dbReference type="ChEBI" id="CHEBI:61388"/>
        <dbReference type="EC" id="2.4.1.227"/>
    </reaction>
</comment>
<comment type="similarity">
    <text evidence="10">Belongs to the glycosyltransferase 28 family. MurG subfamily.</text>
</comment>
<dbReference type="Proteomes" id="UP000187059">
    <property type="component" value="Chromosome"/>
</dbReference>
<proteinExistence type="inferred from homology"/>
<evidence type="ECO:0000256" key="10">
    <source>
        <dbReference type="HAMAP-Rule" id="MF_00033"/>
    </source>
</evidence>
<dbReference type="UniPathway" id="UPA00219"/>
<keyword evidence="9 10" id="KW-0961">Cell wall biogenesis/degradation</keyword>
<keyword evidence="4 10" id="KW-0808">Transferase</keyword>
<dbReference type="GO" id="GO:0005886">
    <property type="term" value="C:plasma membrane"/>
    <property type="evidence" value="ECO:0007669"/>
    <property type="project" value="UniProtKB-SubCell"/>
</dbReference>
<organism evidence="13 14">
    <name type="scientific">Salipiger abyssi</name>
    <dbReference type="NCBI Taxonomy" id="1250539"/>
    <lineage>
        <taxon>Bacteria</taxon>
        <taxon>Pseudomonadati</taxon>
        <taxon>Pseudomonadota</taxon>
        <taxon>Alphaproteobacteria</taxon>
        <taxon>Rhodobacterales</taxon>
        <taxon>Roseobacteraceae</taxon>
        <taxon>Salipiger</taxon>
    </lineage>
</organism>
<feature type="binding site" evidence="10">
    <location>
        <position position="196"/>
    </location>
    <ligand>
        <name>UDP-N-acetyl-alpha-D-glucosamine</name>
        <dbReference type="ChEBI" id="CHEBI:57705"/>
    </ligand>
</feature>
<feature type="binding site" evidence="10">
    <location>
        <position position="169"/>
    </location>
    <ligand>
        <name>UDP-N-acetyl-alpha-D-glucosamine</name>
        <dbReference type="ChEBI" id="CHEBI:57705"/>
    </ligand>
</feature>
<feature type="binding site" evidence="10">
    <location>
        <position position="129"/>
    </location>
    <ligand>
        <name>UDP-N-acetyl-alpha-D-glucosamine</name>
        <dbReference type="ChEBI" id="CHEBI:57705"/>
    </ligand>
</feature>
<keyword evidence="6 10" id="KW-0573">Peptidoglycan synthesis</keyword>
<dbReference type="Pfam" id="PF03033">
    <property type="entry name" value="Glyco_transf_28"/>
    <property type="match status" value="1"/>
</dbReference>
<feature type="domain" description="Glycosyltransferase family 28 N-terminal" evidence="11">
    <location>
        <begin position="11"/>
        <end position="146"/>
    </location>
</feature>
<evidence type="ECO:0000256" key="6">
    <source>
        <dbReference type="ARBA" id="ARBA00022984"/>
    </source>
</evidence>
<dbReference type="PANTHER" id="PTHR21015">
    <property type="entry name" value="UDP-N-ACETYLGLUCOSAMINE--N-ACETYLMURAMYL-(PENTAPEPTIDE) PYROPHOSPHORYL-UNDECAPRENOL N-ACETYLGLUCOSAMINE TRANSFERASE 1"/>
    <property type="match status" value="1"/>
</dbReference>
<dbReference type="InterPro" id="IPR004276">
    <property type="entry name" value="GlycoTrans_28_N"/>
</dbReference>
<gene>
    <name evidence="10" type="primary">murG</name>
    <name evidence="13" type="ORF">Ga0080574_TMP1185</name>
</gene>
<dbReference type="STRING" id="1250539.Ga0080574_TMP1185"/>
<sequence length="374" mass="40061">MAERFRRPLLVIAAGGTGGHMFPAQALAELMLRRGWRVKLSTDARGARYTGGFPHSTEIEQVSAATFARGGVLARLAVPFRLAGGVLSTLMRFRKDRPDAVVGFGGYPSIPALTAAWLLKLPRMIHEQNGVLGRVNEIFAKKVDVVACGTWPTELPEGVEGVHTGNPVRMAVHERAGAGYIVPGDYPMSLLVIGGSQGARILSDIVPPAIERLPIEILRNLRVSHQARDEDGERVTQYYYQHAIDADVQPFFTDIPARMSEAQLVISRSGASSVADISVIGRPAILVPYAAAAGDHQSVNAQGLVDAGAAIRIPESKLSVENMSEAIMAVLSNPEGASQMSHAALAVSKPEAAEHLAWLVEQLAGFGQDEDQQQ</sequence>
<dbReference type="GO" id="GO:0051301">
    <property type="term" value="P:cell division"/>
    <property type="evidence" value="ECO:0007669"/>
    <property type="project" value="UniProtKB-KW"/>
</dbReference>
<reference evidence="13 14" key="1">
    <citation type="submission" date="2016-04" db="EMBL/GenBank/DDBJ databases">
        <title>Deep-sea bacteria in the southern Pacific.</title>
        <authorList>
            <person name="Tang K."/>
        </authorList>
    </citation>
    <scope>NUCLEOTIDE SEQUENCE [LARGE SCALE GENOMIC DNA]</scope>
    <source>
        <strain evidence="13 14">JLT2014</strain>
    </source>
</reference>
<evidence type="ECO:0000256" key="5">
    <source>
        <dbReference type="ARBA" id="ARBA00022960"/>
    </source>
</evidence>
<dbReference type="GO" id="GO:0009252">
    <property type="term" value="P:peptidoglycan biosynthetic process"/>
    <property type="evidence" value="ECO:0007669"/>
    <property type="project" value="UniProtKB-UniRule"/>
</dbReference>
<keyword evidence="14" id="KW-1185">Reference proteome</keyword>
<dbReference type="Pfam" id="PF04101">
    <property type="entry name" value="Glyco_tran_28_C"/>
    <property type="match status" value="1"/>
</dbReference>